<dbReference type="InterPro" id="IPR001606">
    <property type="entry name" value="ARID_dom"/>
</dbReference>
<dbReference type="InterPro" id="IPR006578">
    <property type="entry name" value="MADF-dom"/>
</dbReference>
<dbReference type="Pfam" id="PF10545">
    <property type="entry name" value="MADF_DNA_bdg"/>
    <property type="match status" value="1"/>
</dbReference>
<gene>
    <name evidence="5" type="ORF">F2P81_003224</name>
    <name evidence="4" type="ORF">SMAX5B_021957</name>
</gene>
<dbReference type="Proteomes" id="UP000246464">
    <property type="component" value="Chromosome 17"/>
</dbReference>
<evidence type="ECO:0000256" key="1">
    <source>
        <dbReference type="SAM" id="MobiDB-lite"/>
    </source>
</evidence>
<dbReference type="SMART" id="SM00595">
    <property type="entry name" value="MADF"/>
    <property type="match status" value="1"/>
</dbReference>
<reference evidence="5 7" key="2">
    <citation type="submission" date="2019-06" db="EMBL/GenBank/DDBJ databases">
        <title>Draft genomes of female and male turbot (Scophthalmus maximus).</title>
        <authorList>
            <person name="Xu H."/>
            <person name="Xu X.-W."/>
            <person name="Shao C."/>
            <person name="Chen S."/>
        </authorList>
    </citation>
    <scope>NUCLEOTIDE SEQUENCE [LARGE SCALE GENOMIC DNA]</scope>
    <source>
        <strain evidence="5">Ysfricsl-2016a</strain>
        <tissue evidence="5">Blood</tissue>
    </source>
</reference>
<dbReference type="PANTHER" id="PTHR12243:SF67">
    <property type="entry name" value="COREPRESSOR OF PANGOLIN, ISOFORM A-RELATED"/>
    <property type="match status" value="1"/>
</dbReference>
<sequence length="282" mass="31899">MATRKAARAVWTQELEQSLIELWQEHECLFDISHDMYHDRVEKERRWREVADALRQPVEEVKTRAVSLRTQYSRLIKPKPSGAESKPLTPRQRWLLGAMDFLKKYIVHRPCENTLDVTFGEQEDAEDKDDLYDTPSGPCTPSTVFPPEWTYEGASSSPSPTSTAGRALPGEPRARGVKRKGKSEKDIELMKLAFLKQMAARIDADPTPDAFTAFGNQVAAELRQIEDPSYLTRLKRNIMNMIYDTQDTERSGSSSRAPPPAPHTCQPISSSPSPIPHQYATT</sequence>
<dbReference type="Proteomes" id="UP000438429">
    <property type="component" value="Unassembled WGS sequence"/>
</dbReference>
<name>A0A2U9CJN8_SCOMX</name>
<evidence type="ECO:0000259" key="3">
    <source>
        <dbReference type="PROSITE" id="PS51029"/>
    </source>
</evidence>
<dbReference type="PANTHER" id="PTHR12243">
    <property type="entry name" value="MADF DOMAIN TRANSCRIPTION FACTOR"/>
    <property type="match status" value="1"/>
</dbReference>
<dbReference type="GO" id="GO:0006357">
    <property type="term" value="P:regulation of transcription by RNA polymerase II"/>
    <property type="evidence" value="ECO:0007669"/>
    <property type="project" value="TreeGrafter"/>
</dbReference>
<dbReference type="PROSITE" id="PS51011">
    <property type="entry name" value="ARID"/>
    <property type="match status" value="1"/>
</dbReference>
<dbReference type="AlphaFoldDB" id="A0A2U9CJN8"/>
<feature type="region of interest" description="Disordered" evidence="1">
    <location>
        <begin position="247"/>
        <end position="282"/>
    </location>
</feature>
<dbReference type="GO" id="GO:0005634">
    <property type="term" value="C:nucleus"/>
    <property type="evidence" value="ECO:0007669"/>
    <property type="project" value="TreeGrafter"/>
</dbReference>
<dbReference type="InterPro" id="IPR039353">
    <property type="entry name" value="TF_Adf1"/>
</dbReference>
<dbReference type="GO" id="GO:0003677">
    <property type="term" value="F:DNA binding"/>
    <property type="evidence" value="ECO:0007669"/>
    <property type="project" value="InterPro"/>
</dbReference>
<dbReference type="GO" id="GO:0005667">
    <property type="term" value="C:transcription regulator complex"/>
    <property type="evidence" value="ECO:0007669"/>
    <property type="project" value="TreeGrafter"/>
</dbReference>
<feature type="region of interest" description="Disordered" evidence="1">
    <location>
        <begin position="125"/>
        <end position="182"/>
    </location>
</feature>
<dbReference type="EMBL" id="VEVO01000003">
    <property type="protein sequence ID" value="KAF0044066.1"/>
    <property type="molecule type" value="Genomic_DNA"/>
</dbReference>
<dbReference type="OrthoDB" id="8881252at2759"/>
<feature type="compositionally biased region" description="Low complexity" evidence="1">
    <location>
        <begin position="153"/>
        <end position="165"/>
    </location>
</feature>
<evidence type="ECO:0000313" key="5">
    <source>
        <dbReference type="EMBL" id="KAF0044066.1"/>
    </source>
</evidence>
<dbReference type="EMBL" id="CP026259">
    <property type="protein sequence ID" value="AWP16250.1"/>
    <property type="molecule type" value="Genomic_DNA"/>
</dbReference>
<dbReference type="PROSITE" id="PS51029">
    <property type="entry name" value="MADF"/>
    <property type="match status" value="1"/>
</dbReference>
<keyword evidence="6" id="KW-1185">Reference proteome</keyword>
<evidence type="ECO:0000313" key="7">
    <source>
        <dbReference type="Proteomes" id="UP000438429"/>
    </source>
</evidence>
<protein>
    <submittedName>
        <fullName evidence="4">Putative transcription factor Adf-1-like</fullName>
    </submittedName>
</protein>
<feature type="domain" description="ARID" evidence="2">
    <location>
        <begin position="1"/>
        <end position="84"/>
    </location>
</feature>
<evidence type="ECO:0000313" key="4">
    <source>
        <dbReference type="EMBL" id="AWP16250.1"/>
    </source>
</evidence>
<proteinExistence type="predicted"/>
<reference evidence="4 6" key="1">
    <citation type="submission" date="2017-12" db="EMBL/GenBank/DDBJ databases">
        <title>Integrating genomic resources of turbot (Scophthalmus maximus) in depth evaluation of genetic and physical mapping variation across individuals.</title>
        <authorList>
            <person name="Martinez P."/>
        </authorList>
    </citation>
    <scope>NUCLEOTIDE SEQUENCE [LARGE SCALE GENOMIC DNA]</scope>
</reference>
<organism evidence="4 6">
    <name type="scientific">Scophthalmus maximus</name>
    <name type="common">Turbot</name>
    <name type="synonym">Psetta maxima</name>
    <dbReference type="NCBI Taxonomy" id="52904"/>
    <lineage>
        <taxon>Eukaryota</taxon>
        <taxon>Metazoa</taxon>
        <taxon>Chordata</taxon>
        <taxon>Craniata</taxon>
        <taxon>Vertebrata</taxon>
        <taxon>Euteleostomi</taxon>
        <taxon>Actinopterygii</taxon>
        <taxon>Neopterygii</taxon>
        <taxon>Teleostei</taxon>
        <taxon>Neoteleostei</taxon>
        <taxon>Acanthomorphata</taxon>
        <taxon>Carangaria</taxon>
        <taxon>Pleuronectiformes</taxon>
        <taxon>Pleuronectoidei</taxon>
        <taxon>Scophthalmidae</taxon>
        <taxon>Scophthalmus</taxon>
    </lineage>
</organism>
<evidence type="ECO:0000259" key="2">
    <source>
        <dbReference type="PROSITE" id="PS51011"/>
    </source>
</evidence>
<feature type="domain" description="MADF" evidence="3">
    <location>
        <begin position="18"/>
        <end position="107"/>
    </location>
</feature>
<accession>A0A2U9CJN8</accession>
<evidence type="ECO:0000313" key="6">
    <source>
        <dbReference type="Proteomes" id="UP000246464"/>
    </source>
</evidence>